<name>A0A921G164_SPOPS</name>
<gene>
    <name evidence="2" type="ORF">K8V56_17635</name>
</gene>
<dbReference type="PANTHER" id="PTHR40061">
    <property type="entry name" value="SPORULATION PROTEIN YLMC-RELATED"/>
    <property type="match status" value="1"/>
</dbReference>
<evidence type="ECO:0000259" key="1">
    <source>
        <dbReference type="Pfam" id="PF05239"/>
    </source>
</evidence>
<dbReference type="AlphaFoldDB" id="A0A921G164"/>
<accession>A0A921G164</accession>
<dbReference type="EMBL" id="DYWT01000268">
    <property type="protein sequence ID" value="HJF33588.1"/>
    <property type="molecule type" value="Genomic_DNA"/>
</dbReference>
<evidence type="ECO:0000313" key="3">
    <source>
        <dbReference type="Proteomes" id="UP000698173"/>
    </source>
</evidence>
<dbReference type="InterPro" id="IPR027275">
    <property type="entry name" value="PRC-brl_dom"/>
</dbReference>
<dbReference type="InterPro" id="IPR014238">
    <property type="entry name" value="Spore_YlmC/YmxH"/>
</dbReference>
<dbReference type="SUPFAM" id="SSF50346">
    <property type="entry name" value="PRC-barrel domain"/>
    <property type="match status" value="1"/>
</dbReference>
<comment type="caution">
    <text evidence="2">The sequence shown here is derived from an EMBL/GenBank/DDBJ whole genome shotgun (WGS) entry which is preliminary data.</text>
</comment>
<evidence type="ECO:0000313" key="2">
    <source>
        <dbReference type="EMBL" id="HJF33588.1"/>
    </source>
</evidence>
<sequence>MRFSEIQKKEVIDVTKGSFLGFVQDATIDIVNGKVESLHVGGGERNSFFDAKNKDTKRVNLTEITTIGKDIVLVGKKEAEK</sequence>
<dbReference type="PANTHER" id="PTHR40061:SF1">
    <property type="entry name" value="SPORULATION PROTEIN YLMC-RELATED"/>
    <property type="match status" value="1"/>
</dbReference>
<organism evidence="2 3">
    <name type="scientific">Sporosarcina psychrophila</name>
    <name type="common">Bacillus psychrophilus</name>
    <dbReference type="NCBI Taxonomy" id="1476"/>
    <lineage>
        <taxon>Bacteria</taxon>
        <taxon>Bacillati</taxon>
        <taxon>Bacillota</taxon>
        <taxon>Bacilli</taxon>
        <taxon>Bacillales</taxon>
        <taxon>Caryophanaceae</taxon>
        <taxon>Sporosarcina</taxon>
    </lineage>
</organism>
<reference evidence="2" key="2">
    <citation type="submission" date="2021-09" db="EMBL/GenBank/DDBJ databases">
        <authorList>
            <person name="Gilroy R."/>
        </authorList>
    </citation>
    <scope>NUCLEOTIDE SEQUENCE</scope>
    <source>
        <strain evidence="2">CHK171-7178</strain>
    </source>
</reference>
<feature type="domain" description="PRC-barrel" evidence="1">
    <location>
        <begin position="2"/>
        <end position="71"/>
    </location>
</feature>
<dbReference type="Proteomes" id="UP000698173">
    <property type="component" value="Unassembled WGS sequence"/>
</dbReference>
<dbReference type="Pfam" id="PF05239">
    <property type="entry name" value="PRC"/>
    <property type="match status" value="1"/>
</dbReference>
<dbReference type="InterPro" id="IPR011033">
    <property type="entry name" value="PRC_barrel-like_sf"/>
</dbReference>
<dbReference type="NCBIfam" id="TIGR02888">
    <property type="entry name" value="spore_YlmC_YmxH"/>
    <property type="match status" value="1"/>
</dbReference>
<protein>
    <submittedName>
        <fullName evidence="2">YlmC/YmxH family sporulation protein</fullName>
    </submittedName>
</protein>
<dbReference type="Gene3D" id="2.30.30.240">
    <property type="entry name" value="PRC-barrel domain"/>
    <property type="match status" value="1"/>
</dbReference>
<proteinExistence type="predicted"/>
<reference evidence="2" key="1">
    <citation type="journal article" date="2021" name="PeerJ">
        <title>Extensive microbial diversity within the chicken gut microbiome revealed by metagenomics and culture.</title>
        <authorList>
            <person name="Gilroy R."/>
            <person name="Ravi A."/>
            <person name="Getino M."/>
            <person name="Pursley I."/>
            <person name="Horton D.L."/>
            <person name="Alikhan N.F."/>
            <person name="Baker D."/>
            <person name="Gharbi K."/>
            <person name="Hall N."/>
            <person name="Watson M."/>
            <person name="Adriaenssens E.M."/>
            <person name="Foster-Nyarko E."/>
            <person name="Jarju S."/>
            <person name="Secka A."/>
            <person name="Antonio M."/>
            <person name="Oren A."/>
            <person name="Chaudhuri R.R."/>
            <person name="La Ragione R."/>
            <person name="Hildebrand F."/>
            <person name="Pallen M.J."/>
        </authorList>
    </citation>
    <scope>NUCLEOTIDE SEQUENCE</scope>
    <source>
        <strain evidence="2">CHK171-7178</strain>
    </source>
</reference>